<reference evidence="1" key="1">
    <citation type="submission" date="2023-04" db="EMBL/GenBank/DDBJ databases">
        <title>Uncovering the Secrets of Slow-Growing Bacteria in Tropical Savanna Soil through Cultivation and Genomic Analysis.</title>
        <authorList>
            <person name="Goncalves O.S."/>
            <person name="Santana M.F."/>
        </authorList>
    </citation>
    <scope>NUCLEOTIDE SEQUENCE</scope>
    <source>
        <strain evidence="1">ANTI</strain>
    </source>
</reference>
<organism evidence="1 2">
    <name type="scientific">Paenibacillus polymyxa</name>
    <name type="common">Bacillus polymyxa</name>
    <dbReference type="NCBI Taxonomy" id="1406"/>
    <lineage>
        <taxon>Bacteria</taxon>
        <taxon>Bacillati</taxon>
        <taxon>Bacillota</taxon>
        <taxon>Bacilli</taxon>
        <taxon>Bacillales</taxon>
        <taxon>Paenibacillaceae</taxon>
        <taxon>Paenibacillus</taxon>
    </lineage>
</organism>
<dbReference type="Proteomes" id="UP001229409">
    <property type="component" value="Unassembled WGS sequence"/>
</dbReference>
<proteinExistence type="predicted"/>
<name>A0AAP4A0K1_PAEPO</name>
<gene>
    <name evidence="1" type="ORF">QDS18_16425</name>
</gene>
<accession>A0AAP4A0K1</accession>
<sequence length="77" mass="9058">MKTDFYRHFTVIIGDVDAPECCRTLRTENRYLPTILTELGVFPSVGQLRRNRRDLMREVNGNERIRIGRKVVDIHVT</sequence>
<protein>
    <submittedName>
        <fullName evidence="1">Uncharacterized protein</fullName>
    </submittedName>
</protein>
<dbReference type="AlphaFoldDB" id="A0AAP4A0K1"/>
<dbReference type="EMBL" id="JARVWT010000006">
    <property type="protein sequence ID" value="MDH2332446.1"/>
    <property type="molecule type" value="Genomic_DNA"/>
</dbReference>
<evidence type="ECO:0000313" key="2">
    <source>
        <dbReference type="Proteomes" id="UP001229409"/>
    </source>
</evidence>
<dbReference type="RefSeq" id="WP_279834803.1">
    <property type="nucleotide sequence ID" value="NZ_JARVWT010000006.1"/>
</dbReference>
<evidence type="ECO:0000313" key="1">
    <source>
        <dbReference type="EMBL" id="MDH2332446.1"/>
    </source>
</evidence>
<comment type="caution">
    <text evidence="1">The sequence shown here is derived from an EMBL/GenBank/DDBJ whole genome shotgun (WGS) entry which is preliminary data.</text>
</comment>